<sequence length="87" mass="9671">MSPALGLPDYSKPFFLYVGEKNGFATAVVTQKNQGRMRPCGYYSTRLDAVERGSHPCERVMAATAFGLDRRSSPLQKDLLSTLLWIS</sequence>
<dbReference type="Pfam" id="PF17919">
    <property type="entry name" value="RT_RNaseH_2"/>
    <property type="match status" value="1"/>
</dbReference>
<keyword evidence="3" id="KW-1185">Reference proteome</keyword>
<organism evidence="2 3">
    <name type="scientific">Oncorhynchus mykiss</name>
    <name type="common">Rainbow trout</name>
    <name type="synonym">Salmo gairdneri</name>
    <dbReference type="NCBI Taxonomy" id="8022"/>
    <lineage>
        <taxon>Eukaryota</taxon>
        <taxon>Metazoa</taxon>
        <taxon>Chordata</taxon>
        <taxon>Craniata</taxon>
        <taxon>Vertebrata</taxon>
        <taxon>Euteleostomi</taxon>
        <taxon>Actinopterygii</taxon>
        <taxon>Neopterygii</taxon>
        <taxon>Teleostei</taxon>
        <taxon>Protacanthopterygii</taxon>
        <taxon>Salmoniformes</taxon>
        <taxon>Salmonidae</taxon>
        <taxon>Salmoninae</taxon>
        <taxon>Oncorhynchus</taxon>
    </lineage>
</organism>
<dbReference type="GeneTree" id="ENSGT01150000290224"/>
<dbReference type="SUPFAM" id="SSF56672">
    <property type="entry name" value="DNA/RNA polymerases"/>
    <property type="match status" value="1"/>
</dbReference>
<dbReference type="Ensembl" id="ENSOMYT00000146946.1">
    <property type="protein sequence ID" value="ENSOMYP00000130985.1"/>
    <property type="gene ID" value="ENSOMYG00000074313.1"/>
</dbReference>
<reference evidence="2" key="1">
    <citation type="submission" date="2020-07" db="EMBL/GenBank/DDBJ databases">
        <title>A long reads based de novo assembly of the rainbow trout Arlee double haploid line genome.</title>
        <authorList>
            <person name="Gao G."/>
            <person name="Palti Y."/>
        </authorList>
    </citation>
    <scope>NUCLEOTIDE SEQUENCE [LARGE SCALE GENOMIC DNA]</scope>
</reference>
<dbReference type="Gene3D" id="3.10.20.370">
    <property type="match status" value="1"/>
</dbReference>
<name>A0A8L0DQ55_ONCMY</name>
<protein>
    <recommendedName>
        <fullName evidence="1">Reverse transcriptase/retrotransposon-derived protein RNase H-like domain-containing protein</fullName>
    </recommendedName>
</protein>
<dbReference type="AlphaFoldDB" id="A0A8L0DQ55"/>
<dbReference type="InterPro" id="IPR041577">
    <property type="entry name" value="RT_RNaseH_2"/>
</dbReference>
<dbReference type="Proteomes" id="UP000694395">
    <property type="component" value="Chromosome 14"/>
</dbReference>
<accession>A0A8L0DQ55</accession>
<evidence type="ECO:0000259" key="1">
    <source>
        <dbReference type="Pfam" id="PF17919"/>
    </source>
</evidence>
<proteinExistence type="predicted"/>
<evidence type="ECO:0000313" key="2">
    <source>
        <dbReference type="Ensembl" id="ENSOMYP00000130985.1"/>
    </source>
</evidence>
<reference evidence="2" key="2">
    <citation type="submission" date="2025-08" db="UniProtKB">
        <authorList>
            <consortium name="Ensembl"/>
        </authorList>
    </citation>
    <scope>IDENTIFICATION</scope>
</reference>
<evidence type="ECO:0000313" key="3">
    <source>
        <dbReference type="Proteomes" id="UP000694395"/>
    </source>
</evidence>
<dbReference type="InterPro" id="IPR043502">
    <property type="entry name" value="DNA/RNA_pol_sf"/>
</dbReference>
<reference evidence="2" key="3">
    <citation type="submission" date="2025-09" db="UniProtKB">
        <authorList>
            <consortium name="Ensembl"/>
        </authorList>
    </citation>
    <scope>IDENTIFICATION</scope>
</reference>
<feature type="domain" description="Reverse transcriptase/retrotransposon-derived protein RNase H-like" evidence="1">
    <location>
        <begin position="2"/>
        <end position="72"/>
    </location>
</feature>